<dbReference type="SMART" id="SM00382">
    <property type="entry name" value="AAA"/>
    <property type="match status" value="1"/>
</dbReference>
<dbReference type="Gene3D" id="3.40.50.300">
    <property type="entry name" value="P-loop containing nucleotide triphosphate hydrolases"/>
    <property type="match status" value="1"/>
</dbReference>
<evidence type="ECO:0000313" key="6">
    <source>
        <dbReference type="EMBL" id="HIY64830.1"/>
    </source>
</evidence>
<dbReference type="SUPFAM" id="SSF52540">
    <property type="entry name" value="P-loop containing nucleoside triphosphate hydrolases"/>
    <property type="match status" value="1"/>
</dbReference>
<sequence length="306" mass="32787">MISVEHLSKHYRAVTAVKDVTFTVPNGVITGFLGPNGAGKSTTMRAMLGLDRPTSGIALIDGQPLSGHDRPATAAGAVLDTSWFHPGRTGLAHLKIAAASAGLTSRSARDALSTVGMTSAAHRRVGAYSLGMKQRLGLATAMLGRPRNIILDEPMNGLDPQGMEWMRTYLRSLADQGHAILISSHLLVEMQTLADRLIIIGQGRLLGQWETADLVVAQRRAARISTQDNAYLAATLSSRGVITEGDAEELRVTFDETIPDTVALSRVCKELDILITALGDEPTRLEDLFLDLTSTSSDYTAGDEKQ</sequence>
<dbReference type="GO" id="GO:0005524">
    <property type="term" value="F:ATP binding"/>
    <property type="evidence" value="ECO:0007669"/>
    <property type="project" value="UniProtKB-KW"/>
</dbReference>
<evidence type="ECO:0000256" key="3">
    <source>
        <dbReference type="ARBA" id="ARBA00022741"/>
    </source>
</evidence>
<comment type="similarity">
    <text evidence="1">Belongs to the ABC transporter superfamily.</text>
</comment>
<keyword evidence="3" id="KW-0547">Nucleotide-binding</keyword>
<dbReference type="InterPro" id="IPR017871">
    <property type="entry name" value="ABC_transporter-like_CS"/>
</dbReference>
<evidence type="ECO:0000256" key="4">
    <source>
        <dbReference type="ARBA" id="ARBA00022840"/>
    </source>
</evidence>
<dbReference type="GO" id="GO:0016887">
    <property type="term" value="F:ATP hydrolysis activity"/>
    <property type="evidence" value="ECO:0007669"/>
    <property type="project" value="InterPro"/>
</dbReference>
<evidence type="ECO:0000256" key="2">
    <source>
        <dbReference type="ARBA" id="ARBA00022448"/>
    </source>
</evidence>
<dbReference type="EMBL" id="DXDC01000025">
    <property type="protein sequence ID" value="HIY64830.1"/>
    <property type="molecule type" value="Genomic_DNA"/>
</dbReference>
<comment type="caution">
    <text evidence="6">The sequence shown here is derived from an EMBL/GenBank/DDBJ whole genome shotgun (WGS) entry which is preliminary data.</text>
</comment>
<protein>
    <submittedName>
        <fullName evidence="6">ATP-binding cassette domain-containing protein</fullName>
    </submittedName>
</protein>
<gene>
    <name evidence="6" type="ORF">H9830_00960</name>
</gene>
<dbReference type="PROSITE" id="PS00211">
    <property type="entry name" value="ABC_TRANSPORTER_1"/>
    <property type="match status" value="1"/>
</dbReference>
<evidence type="ECO:0000256" key="1">
    <source>
        <dbReference type="ARBA" id="ARBA00005417"/>
    </source>
</evidence>
<dbReference type="InterPro" id="IPR003439">
    <property type="entry name" value="ABC_transporter-like_ATP-bd"/>
</dbReference>
<reference evidence="6" key="2">
    <citation type="submission" date="2021-04" db="EMBL/GenBank/DDBJ databases">
        <authorList>
            <person name="Gilroy R."/>
        </authorList>
    </citation>
    <scope>NUCLEOTIDE SEQUENCE</scope>
    <source>
        <strain evidence="6">ChiGjej1B1-98</strain>
    </source>
</reference>
<dbReference type="PROSITE" id="PS50893">
    <property type="entry name" value="ABC_TRANSPORTER_2"/>
    <property type="match status" value="1"/>
</dbReference>
<dbReference type="Proteomes" id="UP000824005">
    <property type="component" value="Unassembled WGS sequence"/>
</dbReference>
<keyword evidence="2" id="KW-0813">Transport</keyword>
<dbReference type="AlphaFoldDB" id="A0A9D1YTN1"/>
<organism evidence="6 7">
    <name type="scientific">Candidatus Agrococcus pullicola</name>
    <dbReference type="NCBI Taxonomy" id="2838429"/>
    <lineage>
        <taxon>Bacteria</taxon>
        <taxon>Bacillati</taxon>
        <taxon>Actinomycetota</taxon>
        <taxon>Actinomycetes</taxon>
        <taxon>Micrococcales</taxon>
        <taxon>Microbacteriaceae</taxon>
        <taxon>Agrococcus</taxon>
    </lineage>
</organism>
<proteinExistence type="inferred from homology"/>
<dbReference type="PANTHER" id="PTHR43335:SF4">
    <property type="entry name" value="ABC TRANSPORTER, ATP-BINDING PROTEIN"/>
    <property type="match status" value="1"/>
</dbReference>
<accession>A0A9D1YTN1</accession>
<dbReference type="PANTHER" id="PTHR43335">
    <property type="entry name" value="ABC TRANSPORTER, ATP-BINDING PROTEIN"/>
    <property type="match status" value="1"/>
</dbReference>
<evidence type="ECO:0000259" key="5">
    <source>
        <dbReference type="PROSITE" id="PS50893"/>
    </source>
</evidence>
<name>A0A9D1YTN1_9MICO</name>
<dbReference type="Pfam" id="PF00005">
    <property type="entry name" value="ABC_tran"/>
    <property type="match status" value="1"/>
</dbReference>
<dbReference type="InterPro" id="IPR003593">
    <property type="entry name" value="AAA+_ATPase"/>
</dbReference>
<keyword evidence="4 6" id="KW-0067">ATP-binding</keyword>
<dbReference type="InterPro" id="IPR027417">
    <property type="entry name" value="P-loop_NTPase"/>
</dbReference>
<reference evidence="6" key="1">
    <citation type="journal article" date="2021" name="PeerJ">
        <title>Extensive microbial diversity within the chicken gut microbiome revealed by metagenomics and culture.</title>
        <authorList>
            <person name="Gilroy R."/>
            <person name="Ravi A."/>
            <person name="Getino M."/>
            <person name="Pursley I."/>
            <person name="Horton D.L."/>
            <person name="Alikhan N.F."/>
            <person name="Baker D."/>
            <person name="Gharbi K."/>
            <person name="Hall N."/>
            <person name="Watson M."/>
            <person name="Adriaenssens E.M."/>
            <person name="Foster-Nyarko E."/>
            <person name="Jarju S."/>
            <person name="Secka A."/>
            <person name="Antonio M."/>
            <person name="Oren A."/>
            <person name="Chaudhuri R.R."/>
            <person name="La Ragione R."/>
            <person name="Hildebrand F."/>
            <person name="Pallen M.J."/>
        </authorList>
    </citation>
    <scope>NUCLEOTIDE SEQUENCE</scope>
    <source>
        <strain evidence="6">ChiGjej1B1-98</strain>
    </source>
</reference>
<evidence type="ECO:0000313" key="7">
    <source>
        <dbReference type="Proteomes" id="UP000824005"/>
    </source>
</evidence>
<feature type="domain" description="ABC transporter" evidence="5">
    <location>
        <begin position="2"/>
        <end position="227"/>
    </location>
</feature>